<sequence>MSTNHNRIKVADLETNEHNKILITNSSGELEFSNIDNIKIDSYNGLDYTEEGKALDARQGKVLNNFVENLQEIISKKENAENKIQDIESNKNSSNSFPSVKSIYDWTKKTFKTWLADIENFSSTTYTLNVENINKKTVFSSSTAVAFNIPSDSSLLFPIGTKKEIINRGTGIITIGGTGINFITNIPLTVSNGESRTLTKVEANTWVTSGGTKNSPMVKGVYFVSSSGNDATAEHENPNKPFLTLDNAITSFLADPNSKYIQILSATSFNINVAMNNGTTKKFDLRSDVSCTVNVKTANIYTVNSQSYNVDMPLGNLYFTPPTLSAIGFNNVFVDIKCNLLEFSQTYQCGTGNSADSSIICNTLNVKITHADGIFAGTGGVRKIYIKASNLNFRGKSYLVGTFMRLTLDFDNLTHDDSFLLLTNAFTSGIINHGSITSVAPYANSTNFSYIYGNNISINFKTNAIIDSNISINRFNCSGNCIITGIARFPNSDQFIGGGNNYPGLRFVNANITAKNLIKANNLTKLVSFSDCTFTLLGGFLFSYIESGSGITYDSITADFIGSNYVIIQNDNQNITYDEPFWPSANQPTWNIKNGILYTNGVISSGVNILRRDLNQYNSSIIIA</sequence>
<evidence type="ECO:0000313" key="2">
    <source>
        <dbReference type="EMBL" id="MFC4746737.1"/>
    </source>
</evidence>
<proteinExistence type="predicted"/>
<evidence type="ECO:0000313" key="3">
    <source>
        <dbReference type="Proteomes" id="UP001595935"/>
    </source>
</evidence>
<keyword evidence="1" id="KW-0175">Coiled coil</keyword>
<name>A0ABV9PBU2_9FLAO</name>
<comment type="caution">
    <text evidence="2">The sequence shown here is derived from an EMBL/GenBank/DDBJ whole genome shotgun (WGS) entry which is preliminary data.</text>
</comment>
<evidence type="ECO:0000256" key="1">
    <source>
        <dbReference type="SAM" id="Coils"/>
    </source>
</evidence>
<protein>
    <submittedName>
        <fullName evidence="2">Uncharacterized protein</fullName>
    </submittedName>
</protein>
<organism evidence="2 3">
    <name type="scientific">Flavobacterium branchiicola</name>
    <dbReference type="NCBI Taxonomy" id="1114875"/>
    <lineage>
        <taxon>Bacteria</taxon>
        <taxon>Pseudomonadati</taxon>
        <taxon>Bacteroidota</taxon>
        <taxon>Flavobacteriia</taxon>
        <taxon>Flavobacteriales</taxon>
        <taxon>Flavobacteriaceae</taxon>
        <taxon>Flavobacterium</taxon>
    </lineage>
</organism>
<dbReference type="Proteomes" id="UP001595935">
    <property type="component" value="Unassembled WGS sequence"/>
</dbReference>
<reference evidence="3" key="1">
    <citation type="journal article" date="2019" name="Int. J. Syst. Evol. Microbiol.">
        <title>The Global Catalogue of Microorganisms (GCM) 10K type strain sequencing project: providing services to taxonomists for standard genome sequencing and annotation.</title>
        <authorList>
            <consortium name="The Broad Institute Genomics Platform"/>
            <consortium name="The Broad Institute Genome Sequencing Center for Infectious Disease"/>
            <person name="Wu L."/>
            <person name="Ma J."/>
        </authorList>
    </citation>
    <scope>NUCLEOTIDE SEQUENCE [LARGE SCALE GENOMIC DNA]</scope>
    <source>
        <strain evidence="3">WYCCWR 13023</strain>
    </source>
</reference>
<feature type="coiled-coil region" evidence="1">
    <location>
        <begin position="63"/>
        <end position="90"/>
    </location>
</feature>
<dbReference type="EMBL" id="JBHSGV010000002">
    <property type="protein sequence ID" value="MFC4746737.1"/>
    <property type="molecule type" value="Genomic_DNA"/>
</dbReference>
<gene>
    <name evidence="2" type="ORF">ACFO5S_04745</name>
</gene>
<accession>A0ABV9PBU2</accession>
<dbReference type="RefSeq" id="WP_213256246.1">
    <property type="nucleotide sequence ID" value="NZ_JAGYWA010000002.1"/>
</dbReference>
<keyword evidence="3" id="KW-1185">Reference proteome</keyword>